<dbReference type="EMBL" id="AGNL01004230">
    <property type="protein sequence ID" value="EJK73767.1"/>
    <property type="molecule type" value="Genomic_DNA"/>
</dbReference>
<dbReference type="OrthoDB" id="48852at2759"/>
<evidence type="ECO:0000259" key="4">
    <source>
        <dbReference type="SMART" id="SM00672"/>
    </source>
</evidence>
<reference evidence="5 6" key="1">
    <citation type="journal article" date="2012" name="Genome Biol.">
        <title>Genome and low-iron response of an oceanic diatom adapted to chronic iron limitation.</title>
        <authorList>
            <person name="Lommer M."/>
            <person name="Specht M."/>
            <person name="Roy A.S."/>
            <person name="Kraemer L."/>
            <person name="Andreson R."/>
            <person name="Gutowska M.A."/>
            <person name="Wolf J."/>
            <person name="Bergner S.V."/>
            <person name="Schilhabel M.B."/>
            <person name="Klostermeier U.C."/>
            <person name="Beiko R.G."/>
            <person name="Rosenstiel P."/>
            <person name="Hippler M."/>
            <person name="Laroche J."/>
        </authorList>
    </citation>
    <scope>NUCLEOTIDE SEQUENCE [LARGE SCALE GENOMIC DNA]</scope>
    <source>
        <strain evidence="5 6">CCMP1005</strain>
    </source>
</reference>
<feature type="compositionally biased region" description="Basic and acidic residues" evidence="3">
    <location>
        <begin position="235"/>
        <end position="253"/>
    </location>
</feature>
<keyword evidence="2" id="KW-0808">Transferase</keyword>
<feature type="compositionally biased region" description="Low complexity" evidence="3">
    <location>
        <begin position="356"/>
        <end position="374"/>
    </location>
</feature>
<feature type="compositionally biased region" description="Polar residues" evidence="3">
    <location>
        <begin position="53"/>
        <end position="68"/>
    </location>
</feature>
<feature type="compositionally biased region" description="Polar residues" evidence="3">
    <location>
        <begin position="471"/>
        <end position="511"/>
    </location>
</feature>
<sequence length="1153" mass="128905">MAPATVRRRRVAALASLVLAAGLVSHLVSTQLSRYAGPSTRRSLRSLSLADPKTTTARSPRPLTGNNYDAQIQEDLALATRGYTSNSPAVADDLAAALENFKRKKDDGGPSSLRLGGEPHPYASKSSELADRLISNMKGQTQPSDVGGDTDSDESGQPTESGGSDFYPESREGDQQQSPDAAGRTTFSDGKGFSQLSKLISYGGPPEGYGDPPPDPDPQKQQPEELGDLDLMTPEQRDEYERRAGIGRYERGSTDGSSARQPDGQSASPGFGSQEQPQTPQQKAFNDYSAAMAGTVNDFYSRLGVDESGRSSEQAEGVERQKRYVEFLKGSGDFLNPREVQAARNEFMHDEFMNGPQPQQQPQSIQGHQRQPQQFDQNGQPIQTMQHFDQRTGQSFAAPQHPQQPQPLSNNRYDFNQERPPAQYGFDQPQGQQPHPQFVDPNLNQDQQQYGGQMMQDQQQYGGQKSIAEMRQQQYASQQMTPDQQQQFASPYQPNVQQYPDPNRQSYFDSSQQMRPQQQQGNHGKYGANQAPAYMQEMGLSQTDYSHKLADGVDSFYSNLGVSPDSRPQQFDPSMGMQQPQQQFNPSMGMHQPQHQHPDMGMQQPQLQQQSGMNDFYDRHSIDAAGLPPDLAEGIAQNREAIEAEMAKMDAEEAAENGMIGGYGASTEEFAGDPPDMPQLAPLAQYPVTTYSLEDANRVPSAFHFALFYFVYDSASDTFVLVHNKKGPCPQCDRIYNIASFIARALRRNFPQHFRGRQSTDLVFLVSIGDAPRIRQQCLVRDEQSEYCDSHLFAPILQFGTVLTNEDILPSMIPMPLPIGTQVPCYDEYQWAGTVCKPLASLDLRRSDPESAAIADREGYWDDLIPQIVWRGSDVVMLKAILYPDMRSPVYDEDLGPYEDESGPGPPDERWAISRLWNLGHSRISPRWRAVLLSAQAEIESREFEKMGNAVPPWIDAKFTHYLDKGEKKEAAGNIDLVALKNRVNIDAIGEEMSRAELAKYKYHLDLGGASGSPWQQTLEKMALPGLLFHHMTPTKVWFHDLMIPWVHFVPVSLDLSDLRQKFIWAESHPEEAVVIAEEGTKFARWLASKEGIEYTYKYQIVQKLERDIIEAFVLPPRFQGRGVLKNVLNSSKQGFDVFTRCSGKRRNSCEGG</sequence>
<protein>
    <recommendedName>
        <fullName evidence="4">Glycosyl transferase CAP10 domain-containing protein</fullName>
    </recommendedName>
</protein>
<evidence type="ECO:0000256" key="1">
    <source>
        <dbReference type="ARBA" id="ARBA00010118"/>
    </source>
</evidence>
<feature type="compositionally biased region" description="Polar residues" evidence="3">
    <location>
        <begin position="254"/>
        <end position="284"/>
    </location>
</feature>
<comment type="similarity">
    <text evidence="1">Belongs to the glycosyltransferase 90 family.</text>
</comment>
<evidence type="ECO:0000313" key="6">
    <source>
        <dbReference type="Proteomes" id="UP000266841"/>
    </source>
</evidence>
<organism evidence="5 6">
    <name type="scientific">Thalassiosira oceanica</name>
    <name type="common">Marine diatom</name>
    <dbReference type="NCBI Taxonomy" id="159749"/>
    <lineage>
        <taxon>Eukaryota</taxon>
        <taxon>Sar</taxon>
        <taxon>Stramenopiles</taxon>
        <taxon>Ochrophyta</taxon>
        <taxon>Bacillariophyta</taxon>
        <taxon>Coscinodiscophyceae</taxon>
        <taxon>Thalassiosirophycidae</taxon>
        <taxon>Thalassiosirales</taxon>
        <taxon>Thalassiosiraceae</taxon>
        <taxon>Thalassiosira</taxon>
    </lineage>
</organism>
<feature type="domain" description="Glycosyl transferase CAP10" evidence="4">
    <location>
        <begin position="758"/>
        <end position="1106"/>
    </location>
</feature>
<proteinExistence type="inferred from homology"/>
<evidence type="ECO:0000256" key="2">
    <source>
        <dbReference type="ARBA" id="ARBA00022679"/>
    </source>
</evidence>
<gene>
    <name evidence="5" type="ORF">THAOC_04591</name>
</gene>
<dbReference type="eggNOG" id="KOG2458">
    <property type="taxonomic scope" value="Eukaryota"/>
</dbReference>
<comment type="caution">
    <text evidence="5">The sequence shown here is derived from an EMBL/GenBank/DDBJ whole genome shotgun (WGS) entry which is preliminary data.</text>
</comment>
<dbReference type="Pfam" id="PF05686">
    <property type="entry name" value="Glyco_transf_90"/>
    <property type="match status" value="1"/>
</dbReference>
<evidence type="ECO:0000256" key="3">
    <source>
        <dbReference type="SAM" id="MobiDB-lite"/>
    </source>
</evidence>
<dbReference type="GO" id="GO:0016740">
    <property type="term" value="F:transferase activity"/>
    <property type="evidence" value="ECO:0007669"/>
    <property type="project" value="UniProtKB-KW"/>
</dbReference>
<dbReference type="PANTHER" id="PTHR12203">
    <property type="entry name" value="KDEL LYS-ASP-GLU-LEU CONTAINING - RELATED"/>
    <property type="match status" value="1"/>
</dbReference>
<keyword evidence="6" id="KW-1185">Reference proteome</keyword>
<dbReference type="AlphaFoldDB" id="K0TNS7"/>
<evidence type="ECO:0000313" key="5">
    <source>
        <dbReference type="EMBL" id="EJK73767.1"/>
    </source>
</evidence>
<feature type="region of interest" description="Disordered" evidence="3">
    <location>
        <begin position="138"/>
        <end position="290"/>
    </location>
</feature>
<dbReference type="Proteomes" id="UP000266841">
    <property type="component" value="Unassembled WGS sequence"/>
</dbReference>
<feature type="region of interest" description="Disordered" evidence="3">
    <location>
        <begin position="39"/>
        <end position="68"/>
    </location>
</feature>
<dbReference type="InterPro" id="IPR051091">
    <property type="entry name" value="O-Glucosyltr/Glycosyltrsf_90"/>
</dbReference>
<feature type="compositionally biased region" description="Polar residues" evidence="3">
    <location>
        <begin position="375"/>
        <end position="397"/>
    </location>
</feature>
<name>K0TNS7_THAOC</name>
<dbReference type="InterPro" id="IPR006598">
    <property type="entry name" value="CAP10"/>
</dbReference>
<dbReference type="PANTHER" id="PTHR12203:SF35">
    <property type="entry name" value="PROTEIN O-GLUCOSYLTRANSFERASE 1"/>
    <property type="match status" value="1"/>
</dbReference>
<dbReference type="SMART" id="SM00672">
    <property type="entry name" value="CAP10"/>
    <property type="match status" value="1"/>
</dbReference>
<feature type="region of interest" description="Disordered" evidence="3">
    <location>
        <begin position="343"/>
        <end position="528"/>
    </location>
</feature>
<accession>K0TNS7</accession>
<feature type="compositionally biased region" description="Low complexity" evidence="3">
    <location>
        <begin position="445"/>
        <end position="464"/>
    </location>
</feature>
<feature type="region of interest" description="Disordered" evidence="3">
    <location>
        <begin position="103"/>
        <end position="125"/>
    </location>
</feature>